<keyword evidence="2" id="KW-1185">Reference proteome</keyword>
<name>A0AA35V916_9PROT</name>
<dbReference type="SUPFAM" id="SSF51182">
    <property type="entry name" value="RmlC-like cupins"/>
    <property type="match status" value="1"/>
</dbReference>
<reference evidence="1" key="1">
    <citation type="submission" date="2023-03" db="EMBL/GenBank/DDBJ databases">
        <authorList>
            <person name="Cleenwerck I."/>
        </authorList>
    </citation>
    <scope>NUCLEOTIDE SEQUENCE</scope>
    <source>
        <strain evidence="1">LMG 32879</strain>
    </source>
</reference>
<accession>A0AA35V916</accession>
<proteinExistence type="predicted"/>
<comment type="caution">
    <text evidence="1">The sequence shown here is derived from an EMBL/GenBank/DDBJ whole genome shotgun (WGS) entry which is preliminary data.</text>
</comment>
<evidence type="ECO:0000313" key="2">
    <source>
        <dbReference type="Proteomes" id="UP001176960"/>
    </source>
</evidence>
<dbReference type="Gene3D" id="2.60.120.10">
    <property type="entry name" value="Jelly Rolls"/>
    <property type="match status" value="1"/>
</dbReference>
<dbReference type="InterPro" id="IPR011051">
    <property type="entry name" value="RmlC_Cupin_sf"/>
</dbReference>
<dbReference type="InterPro" id="IPR010282">
    <property type="entry name" value="Uncharacterised_HutD/Ves"/>
</dbReference>
<organism evidence="1 2">
    <name type="scientific">Brytella acorum</name>
    <dbReference type="NCBI Taxonomy" id="2959299"/>
    <lineage>
        <taxon>Bacteria</taxon>
        <taxon>Pseudomonadati</taxon>
        <taxon>Pseudomonadota</taxon>
        <taxon>Alphaproteobacteria</taxon>
        <taxon>Acetobacterales</taxon>
        <taxon>Acetobacteraceae</taxon>
        <taxon>Brytella</taxon>
    </lineage>
</organism>
<evidence type="ECO:0000313" key="1">
    <source>
        <dbReference type="EMBL" id="CAI9119246.1"/>
    </source>
</evidence>
<dbReference type="RefSeq" id="WP_289843378.1">
    <property type="nucleotide sequence ID" value="NZ_CATKSH010000001.1"/>
</dbReference>
<dbReference type="InterPro" id="IPR014710">
    <property type="entry name" value="RmlC-like_jellyroll"/>
</dbReference>
<protein>
    <submittedName>
        <fullName evidence="1">HutD family protein</fullName>
    </submittedName>
</protein>
<sequence length="182" mass="18990">MTIAVSLVASFPSRPWRNGRGMTREIAAGEGWRVSLADIDADGEFSTFLGLKRSLALASAGRLTLTGLSPAAVTLEARGDIVRFDGSETVSACCHGQSLRAFNLMARAGIRAGLALHDRAFALPAGARFVLLPLAGVWSVEGASRSVSPDWIAMGGGDGRSLFLRPDGHASACLAACVFQTT</sequence>
<dbReference type="Proteomes" id="UP001176960">
    <property type="component" value="Unassembled WGS sequence"/>
</dbReference>
<dbReference type="Pfam" id="PF05962">
    <property type="entry name" value="HutD"/>
    <property type="match status" value="1"/>
</dbReference>
<dbReference type="EMBL" id="CATKSH010000001">
    <property type="protein sequence ID" value="CAI9119246.1"/>
    <property type="molecule type" value="Genomic_DNA"/>
</dbReference>
<dbReference type="PANTHER" id="PTHR37943:SF1">
    <property type="entry name" value="PROTEIN VES"/>
    <property type="match status" value="1"/>
</dbReference>
<dbReference type="PANTHER" id="PTHR37943">
    <property type="entry name" value="PROTEIN VES"/>
    <property type="match status" value="1"/>
</dbReference>
<dbReference type="AlphaFoldDB" id="A0AA35V916"/>
<gene>
    <name evidence="1" type="ORF">LMG32879_000059</name>
</gene>